<dbReference type="Gene3D" id="3.40.190.10">
    <property type="entry name" value="Periplasmic binding protein-like II"/>
    <property type="match status" value="2"/>
</dbReference>
<reference evidence="4 5" key="1">
    <citation type="submission" date="2019-07" db="EMBL/GenBank/DDBJ databases">
        <title>Microlunatus dokdonensis sp. nov. isolated from the rhizospheric soil of the wild plant Elymus tsukushiensis.</title>
        <authorList>
            <person name="Ghim S.-Y."/>
            <person name="Hwang Y.-J."/>
            <person name="Son J.-S."/>
            <person name="Shin J.-H."/>
        </authorList>
    </citation>
    <scope>NUCLEOTIDE SEQUENCE [LARGE SCALE GENOMIC DNA]</scope>
    <source>
        <strain evidence="4 5">KUDC0627</strain>
    </source>
</reference>
<evidence type="ECO:0000259" key="3">
    <source>
        <dbReference type="SMART" id="SM00062"/>
    </source>
</evidence>
<dbReference type="KEGG" id="mik:FOE78_15330"/>
<dbReference type="InterPro" id="IPR001638">
    <property type="entry name" value="Solute-binding_3/MltF_N"/>
</dbReference>
<organism evidence="4 5">
    <name type="scientific">Microlunatus elymi</name>
    <dbReference type="NCBI Taxonomy" id="2596828"/>
    <lineage>
        <taxon>Bacteria</taxon>
        <taxon>Bacillati</taxon>
        <taxon>Actinomycetota</taxon>
        <taxon>Actinomycetes</taxon>
        <taxon>Propionibacteriales</taxon>
        <taxon>Propionibacteriaceae</taxon>
        <taxon>Microlunatus</taxon>
    </lineage>
</organism>
<evidence type="ECO:0000256" key="2">
    <source>
        <dbReference type="SAM" id="SignalP"/>
    </source>
</evidence>
<protein>
    <submittedName>
        <fullName evidence="4">ABC transporter substrate-binding protein</fullName>
    </submittedName>
</protein>
<dbReference type="OrthoDB" id="9762169at2"/>
<dbReference type="PANTHER" id="PTHR35936">
    <property type="entry name" value="MEMBRANE-BOUND LYTIC MUREIN TRANSGLYCOSYLASE F"/>
    <property type="match status" value="1"/>
</dbReference>
<dbReference type="PANTHER" id="PTHR35936:SF17">
    <property type="entry name" value="ARGININE-BINDING EXTRACELLULAR PROTEIN ARTP"/>
    <property type="match status" value="1"/>
</dbReference>
<dbReference type="SMART" id="SM00062">
    <property type="entry name" value="PBPb"/>
    <property type="match status" value="1"/>
</dbReference>
<dbReference type="Proteomes" id="UP000319263">
    <property type="component" value="Chromosome"/>
</dbReference>
<dbReference type="CDD" id="cd01004">
    <property type="entry name" value="PBP2_MidA_like"/>
    <property type="match status" value="1"/>
</dbReference>
<accession>A0A516Q629</accession>
<feature type="domain" description="Solute-binding protein family 3/N-terminal" evidence="3">
    <location>
        <begin position="55"/>
        <end position="281"/>
    </location>
</feature>
<dbReference type="Pfam" id="PF00497">
    <property type="entry name" value="SBP_bac_3"/>
    <property type="match status" value="1"/>
</dbReference>
<keyword evidence="5" id="KW-1185">Reference proteome</keyword>
<feature type="signal peptide" evidence="2">
    <location>
        <begin position="1"/>
        <end position="15"/>
    </location>
</feature>
<dbReference type="SUPFAM" id="SSF53850">
    <property type="entry name" value="Periplasmic binding protein-like II"/>
    <property type="match status" value="1"/>
</dbReference>
<sequence length="293" mass="30675">MGAVALAAATTLAVAACGSNSLSGEPAGKTSSQPSQKADQALFDKLPDKIKQSKKIVIGSDASYAPNEFFAGDGKTIQGADVDLFNAVAAKLGVKTEWQNANFDSIIIGVNGGKYDVGVSSFTINADRMKQVNMISYYNAGTQWATAKGNPKKVEPDNACGKTIAVQRATVQDTDDLPARQKKCGANKIKILRFTGQNEATAAVVSGRADAMLADSPVTQYAVKQSGGKLETLGDVYDSAPYGYVVPKDETQFADALAAALKEVKQDGGYDAALKKWGIESGGISDFQVNPTS</sequence>
<gene>
    <name evidence="4" type="ORF">FOE78_15330</name>
</gene>
<dbReference type="EMBL" id="CP041692">
    <property type="protein sequence ID" value="QDP98825.1"/>
    <property type="molecule type" value="Genomic_DNA"/>
</dbReference>
<evidence type="ECO:0000313" key="4">
    <source>
        <dbReference type="EMBL" id="QDP98825.1"/>
    </source>
</evidence>
<keyword evidence="1 2" id="KW-0732">Signal</keyword>
<proteinExistence type="predicted"/>
<evidence type="ECO:0000256" key="1">
    <source>
        <dbReference type="ARBA" id="ARBA00022729"/>
    </source>
</evidence>
<dbReference type="AlphaFoldDB" id="A0A516Q629"/>
<feature type="chain" id="PRO_5039236239" evidence="2">
    <location>
        <begin position="16"/>
        <end position="293"/>
    </location>
</feature>
<evidence type="ECO:0000313" key="5">
    <source>
        <dbReference type="Proteomes" id="UP000319263"/>
    </source>
</evidence>
<name>A0A516Q629_9ACTN</name>